<proteinExistence type="predicted"/>
<dbReference type="EMBL" id="CAJNOW010017049">
    <property type="protein sequence ID" value="CAF1654183.1"/>
    <property type="molecule type" value="Genomic_DNA"/>
</dbReference>
<evidence type="ECO:0000313" key="6">
    <source>
        <dbReference type="EMBL" id="CAF3812460.1"/>
    </source>
</evidence>
<dbReference type="Proteomes" id="UP000663855">
    <property type="component" value="Unassembled WGS sequence"/>
</dbReference>
<dbReference type="Proteomes" id="UP000663842">
    <property type="component" value="Unassembled WGS sequence"/>
</dbReference>
<dbReference type="EMBL" id="CAJOBF010000405">
    <property type="protein sequence ID" value="CAF3812460.1"/>
    <property type="molecule type" value="Genomic_DNA"/>
</dbReference>
<dbReference type="Proteomes" id="UP000663866">
    <property type="component" value="Unassembled WGS sequence"/>
</dbReference>
<keyword evidence="9" id="KW-1185">Reference proteome</keyword>
<gene>
    <name evidence="1" type="ORF">CJN711_LOCUS10375</name>
    <name evidence="2" type="ORF">KQP761_LOCUS30586</name>
    <name evidence="5" type="ORF">MBJ925_LOCUS29514</name>
    <name evidence="7" type="ORF">OVN521_LOCUS10416</name>
    <name evidence="6" type="ORF">UXM345_LOCUS5461</name>
    <name evidence="3" type="ORF">WKI299_LOCUS6315</name>
    <name evidence="4" type="ORF">XDN619_LOCUS7609</name>
</gene>
<dbReference type="Proteomes" id="UP000663834">
    <property type="component" value="Unassembled WGS sequence"/>
</dbReference>
<dbReference type="EMBL" id="CAJNRG010002295">
    <property type="protein sequence ID" value="CAF2045906.1"/>
    <property type="molecule type" value="Genomic_DNA"/>
</dbReference>
<dbReference type="AlphaFoldDB" id="A0A816F2P3"/>
<evidence type="ECO:0000313" key="8">
    <source>
        <dbReference type="Proteomes" id="UP000663834"/>
    </source>
</evidence>
<evidence type="ECO:0000313" key="9">
    <source>
        <dbReference type="Proteomes" id="UP000663866"/>
    </source>
</evidence>
<dbReference type="EMBL" id="CAJNRE010015790">
    <property type="protein sequence ID" value="CAF2140999.1"/>
    <property type="molecule type" value="Genomic_DNA"/>
</dbReference>
<evidence type="ECO:0000313" key="4">
    <source>
        <dbReference type="EMBL" id="CAF2045906.1"/>
    </source>
</evidence>
<organism evidence="2 8">
    <name type="scientific">Rotaria magnacalcarata</name>
    <dbReference type="NCBI Taxonomy" id="392030"/>
    <lineage>
        <taxon>Eukaryota</taxon>
        <taxon>Metazoa</taxon>
        <taxon>Spiralia</taxon>
        <taxon>Gnathifera</taxon>
        <taxon>Rotifera</taxon>
        <taxon>Eurotatoria</taxon>
        <taxon>Bdelloidea</taxon>
        <taxon>Philodinida</taxon>
        <taxon>Philodinidae</taxon>
        <taxon>Rotaria</taxon>
    </lineage>
</organism>
<evidence type="ECO:0000313" key="5">
    <source>
        <dbReference type="EMBL" id="CAF2140999.1"/>
    </source>
</evidence>
<evidence type="ECO:0000313" key="2">
    <source>
        <dbReference type="EMBL" id="CAF1654183.1"/>
    </source>
</evidence>
<accession>A0A816F2P3</accession>
<dbReference type="EMBL" id="CAJNOV010004272">
    <property type="protein sequence ID" value="CAF1168452.1"/>
    <property type="molecule type" value="Genomic_DNA"/>
</dbReference>
<dbReference type="EMBL" id="CAJNRF010001838">
    <property type="protein sequence ID" value="CAF2028556.1"/>
    <property type="molecule type" value="Genomic_DNA"/>
</dbReference>
<dbReference type="Proteomes" id="UP000663824">
    <property type="component" value="Unassembled WGS sequence"/>
</dbReference>
<sequence>MLVVNATVQQRVKHFDRLLSHELSLIKREHEQNLITHKNLVNFIRRDTNRISNSNRKKISFKSDEFYCEQKEKSNHRTIEISTNDKSHLSISSVNNSPNSSDENIVQKNSKFRRQCTKTQRLPPIIKSNVSNRQKQTMNDLHWMSHLQKFKKHRDSSDEIFSQLDEESFEETLPVLTPIEKQIQSFMKSLPMYTGIQKGFDNFAPSSLYSSRTPVIMK</sequence>
<evidence type="ECO:0000313" key="1">
    <source>
        <dbReference type="EMBL" id="CAF1168452.1"/>
    </source>
</evidence>
<dbReference type="OrthoDB" id="10034374at2759"/>
<reference evidence="2" key="1">
    <citation type="submission" date="2021-02" db="EMBL/GenBank/DDBJ databases">
        <authorList>
            <person name="Nowell W R."/>
        </authorList>
    </citation>
    <scope>NUCLEOTIDE SEQUENCE</scope>
</reference>
<name>A0A816F2P3_9BILA</name>
<dbReference type="Proteomes" id="UP000663887">
    <property type="component" value="Unassembled WGS sequence"/>
</dbReference>
<dbReference type="EMBL" id="CAJOBG010001328">
    <property type="protein sequence ID" value="CAF3918002.1"/>
    <property type="molecule type" value="Genomic_DNA"/>
</dbReference>
<evidence type="ECO:0000313" key="7">
    <source>
        <dbReference type="EMBL" id="CAF3918002.1"/>
    </source>
</evidence>
<comment type="caution">
    <text evidence="2">The sequence shown here is derived from an EMBL/GenBank/DDBJ whole genome shotgun (WGS) entry which is preliminary data.</text>
</comment>
<evidence type="ECO:0000313" key="3">
    <source>
        <dbReference type="EMBL" id="CAF2028556.1"/>
    </source>
</evidence>
<protein>
    <submittedName>
        <fullName evidence="2">Uncharacterized protein</fullName>
    </submittedName>
</protein>
<dbReference type="Proteomes" id="UP000663856">
    <property type="component" value="Unassembled WGS sequence"/>
</dbReference>